<evidence type="ECO:0000259" key="1">
    <source>
        <dbReference type="PROSITE" id="PS51671"/>
    </source>
</evidence>
<dbReference type="InterPro" id="IPR045739">
    <property type="entry name" value="ACT_dom_pair"/>
</dbReference>
<dbReference type="AlphaFoldDB" id="A0A9X4MCG5"/>
<sequence length="143" mass="15580">MKVKQLEIFLKNNPGRLADISHTLAENAINIRALSVADTADSGILRLVVNDTTKAQQVLQENGFTVALTDVLAVEVPDKPGTLDCILQVARKGGLNVEYMYAFSKKSGESGMLLFRFDDQDAAVALFQKAGCRLLSDDEIHSL</sequence>
<evidence type="ECO:0000313" key="3">
    <source>
        <dbReference type="Proteomes" id="UP001154240"/>
    </source>
</evidence>
<keyword evidence="3" id="KW-1185">Reference proteome</keyword>
<dbReference type="SUPFAM" id="SSF55021">
    <property type="entry name" value="ACT-like"/>
    <property type="match status" value="2"/>
</dbReference>
<dbReference type="RefSeq" id="WP_307631980.1">
    <property type="nucleotide sequence ID" value="NZ_JAPHEH010000001.1"/>
</dbReference>
<dbReference type="PROSITE" id="PS51671">
    <property type="entry name" value="ACT"/>
    <property type="match status" value="1"/>
</dbReference>
<proteinExistence type="predicted"/>
<organism evidence="2 3">
    <name type="scientific">Thiovibrio frasassiensis</name>
    <dbReference type="NCBI Taxonomy" id="2984131"/>
    <lineage>
        <taxon>Bacteria</taxon>
        <taxon>Pseudomonadati</taxon>
        <taxon>Thermodesulfobacteriota</taxon>
        <taxon>Desulfobulbia</taxon>
        <taxon>Desulfobulbales</taxon>
        <taxon>Thiovibrionaceae</taxon>
        <taxon>Thiovibrio</taxon>
    </lineage>
</organism>
<reference evidence="2" key="1">
    <citation type="journal article" date="2022" name="bioRxiv">
        <title>Thiovibrio frasassiensisgen. nov., sp. nov., an autotrophic, elemental sulfur disproportionating bacterium isolated from sulfidic karst sediment, and proposal of Thiovibrionaceae fam. nov.</title>
        <authorList>
            <person name="Aronson H."/>
            <person name="Thomas C."/>
            <person name="Bhattacharyya M."/>
            <person name="Eckstein S."/>
            <person name="Jensen S."/>
            <person name="Barco R."/>
            <person name="Macalady J."/>
            <person name="Amend J."/>
        </authorList>
    </citation>
    <scope>NUCLEOTIDE SEQUENCE</scope>
    <source>
        <strain evidence="2">RS19-109</strain>
    </source>
</reference>
<protein>
    <submittedName>
        <fullName evidence="2">ACT domain-containing protein</fullName>
    </submittedName>
</protein>
<reference evidence="2" key="2">
    <citation type="submission" date="2022-10" db="EMBL/GenBank/DDBJ databases">
        <authorList>
            <person name="Aronson H.S."/>
        </authorList>
    </citation>
    <scope>NUCLEOTIDE SEQUENCE</scope>
    <source>
        <strain evidence="2">RS19-109</strain>
    </source>
</reference>
<dbReference type="Pfam" id="PF19571">
    <property type="entry name" value="ACT_8"/>
    <property type="match status" value="1"/>
</dbReference>
<dbReference type="Proteomes" id="UP001154240">
    <property type="component" value="Unassembled WGS sequence"/>
</dbReference>
<dbReference type="InterPro" id="IPR002912">
    <property type="entry name" value="ACT_dom"/>
</dbReference>
<accession>A0A9X4MCG5</accession>
<feature type="domain" description="ACT" evidence="1">
    <location>
        <begin position="5"/>
        <end position="79"/>
    </location>
</feature>
<dbReference type="PANTHER" id="PTHR40099">
    <property type="entry name" value="ACETOLACTATE SYNTHASE, SMALL SUBUNIT"/>
    <property type="match status" value="1"/>
</dbReference>
<dbReference type="EMBL" id="JAPHEH010000001">
    <property type="protein sequence ID" value="MDG4475004.1"/>
    <property type="molecule type" value="Genomic_DNA"/>
</dbReference>
<dbReference type="PANTHER" id="PTHR40099:SF1">
    <property type="entry name" value="ACETOLACTATE SYNTHASE, SMALL SUBUNIT"/>
    <property type="match status" value="1"/>
</dbReference>
<dbReference type="InterPro" id="IPR045865">
    <property type="entry name" value="ACT-like_dom_sf"/>
</dbReference>
<evidence type="ECO:0000313" key="2">
    <source>
        <dbReference type="EMBL" id="MDG4475004.1"/>
    </source>
</evidence>
<dbReference type="Gene3D" id="3.30.2130.10">
    <property type="entry name" value="VC0802-like"/>
    <property type="match status" value="1"/>
</dbReference>
<gene>
    <name evidence="2" type="ORF">OLX77_02365</name>
</gene>
<dbReference type="CDD" id="cd04882">
    <property type="entry name" value="ACT_Bt0572_2"/>
    <property type="match status" value="1"/>
</dbReference>
<dbReference type="CDD" id="cd04908">
    <property type="entry name" value="ACT_Bt0572_1"/>
    <property type="match status" value="1"/>
</dbReference>
<name>A0A9X4MCG5_9BACT</name>
<comment type="caution">
    <text evidence="2">The sequence shown here is derived from an EMBL/GenBank/DDBJ whole genome shotgun (WGS) entry which is preliminary data.</text>
</comment>